<dbReference type="Proteomes" id="UP001164539">
    <property type="component" value="Chromosome 10"/>
</dbReference>
<gene>
    <name evidence="1" type="ORF">OWV82_018629</name>
</gene>
<dbReference type="EMBL" id="CM051403">
    <property type="protein sequence ID" value="KAJ4708732.1"/>
    <property type="molecule type" value="Genomic_DNA"/>
</dbReference>
<proteinExistence type="predicted"/>
<keyword evidence="2" id="KW-1185">Reference proteome</keyword>
<evidence type="ECO:0000313" key="1">
    <source>
        <dbReference type="EMBL" id="KAJ4708732.1"/>
    </source>
</evidence>
<name>A0ACC1XD99_MELAZ</name>
<sequence length="288" mass="30856">MASASEKSAKLPEKSSFSQTCGLLSQYLKEKGSLGDLSLGIACNIEANGVPEIPPWSTAATMNLFPITDKLEEVSAQNKLAPRNLESMNLFPQEAGFASKKDTPNIVDSCFNKSAAVTEPQTAQMTIFYAGQVIVFNDFPADKATEIMQLASEESSQSQSHTTTFTCMPASGPNSFASDLAKSPIESASTITPTVVKNPTEPSCSVPSSSNIVPNTGNNLIPEHVQPSLRPVTCDLPIARRNSLHRFLEKRKDRIIARAPYQPSNSVGAPNKPAESKSWLGLAAQSPQ</sequence>
<organism evidence="1 2">
    <name type="scientific">Melia azedarach</name>
    <name type="common">Chinaberry tree</name>
    <dbReference type="NCBI Taxonomy" id="155640"/>
    <lineage>
        <taxon>Eukaryota</taxon>
        <taxon>Viridiplantae</taxon>
        <taxon>Streptophyta</taxon>
        <taxon>Embryophyta</taxon>
        <taxon>Tracheophyta</taxon>
        <taxon>Spermatophyta</taxon>
        <taxon>Magnoliopsida</taxon>
        <taxon>eudicotyledons</taxon>
        <taxon>Gunneridae</taxon>
        <taxon>Pentapetalae</taxon>
        <taxon>rosids</taxon>
        <taxon>malvids</taxon>
        <taxon>Sapindales</taxon>
        <taxon>Meliaceae</taxon>
        <taxon>Melia</taxon>
    </lineage>
</organism>
<reference evidence="1 2" key="1">
    <citation type="journal article" date="2023" name="Science">
        <title>Complex scaffold remodeling in plant triterpene biosynthesis.</title>
        <authorList>
            <person name="De La Pena R."/>
            <person name="Hodgson H."/>
            <person name="Liu J.C."/>
            <person name="Stephenson M.J."/>
            <person name="Martin A.C."/>
            <person name="Owen C."/>
            <person name="Harkess A."/>
            <person name="Leebens-Mack J."/>
            <person name="Jimenez L.E."/>
            <person name="Osbourn A."/>
            <person name="Sattely E.S."/>
        </authorList>
    </citation>
    <scope>NUCLEOTIDE SEQUENCE [LARGE SCALE GENOMIC DNA]</scope>
    <source>
        <strain evidence="2">cv. JPN11</strain>
        <tissue evidence="1">Leaf</tissue>
    </source>
</reference>
<accession>A0ACC1XD99</accession>
<comment type="caution">
    <text evidence="1">The sequence shown here is derived from an EMBL/GenBank/DDBJ whole genome shotgun (WGS) entry which is preliminary data.</text>
</comment>
<protein>
    <submittedName>
        <fullName evidence="1">Tify</fullName>
    </submittedName>
</protein>
<evidence type="ECO:0000313" key="2">
    <source>
        <dbReference type="Proteomes" id="UP001164539"/>
    </source>
</evidence>